<proteinExistence type="predicted"/>
<name>A0A4R2H1Z1_9ACTN</name>
<dbReference type="Proteomes" id="UP000294508">
    <property type="component" value="Unassembled WGS sequence"/>
</dbReference>
<keyword evidence="2" id="KW-1185">Reference proteome</keyword>
<organism evidence="1 2">
    <name type="scientific">Kribbella steppae</name>
    <dbReference type="NCBI Taxonomy" id="2512223"/>
    <lineage>
        <taxon>Bacteria</taxon>
        <taxon>Bacillati</taxon>
        <taxon>Actinomycetota</taxon>
        <taxon>Actinomycetes</taxon>
        <taxon>Propionibacteriales</taxon>
        <taxon>Kribbellaceae</taxon>
        <taxon>Kribbella</taxon>
    </lineage>
</organism>
<comment type="caution">
    <text evidence="1">The sequence shown here is derived from an EMBL/GenBank/DDBJ whole genome shotgun (WGS) entry which is preliminary data.</text>
</comment>
<dbReference type="EMBL" id="SLWN01000016">
    <property type="protein sequence ID" value="TCO18017.1"/>
    <property type="molecule type" value="Genomic_DNA"/>
</dbReference>
<evidence type="ECO:0000313" key="1">
    <source>
        <dbReference type="EMBL" id="TCO18017.1"/>
    </source>
</evidence>
<protein>
    <submittedName>
        <fullName evidence="1">4,5-dihydroxyphthalate decarboxylase</fullName>
    </submittedName>
</protein>
<dbReference type="RefSeq" id="WP_132213924.1">
    <property type="nucleotide sequence ID" value="NZ_SLWN01000016.1"/>
</dbReference>
<gene>
    <name evidence="1" type="ORF">EV652_11638</name>
</gene>
<accession>A0A4R2H1Z1</accession>
<dbReference type="SUPFAM" id="SSF53850">
    <property type="entry name" value="Periplasmic binding protein-like II"/>
    <property type="match status" value="1"/>
</dbReference>
<reference evidence="1 2" key="1">
    <citation type="journal article" date="2015" name="Stand. Genomic Sci.">
        <title>Genomic Encyclopedia of Bacterial and Archaeal Type Strains, Phase III: the genomes of soil and plant-associated and newly described type strains.</title>
        <authorList>
            <person name="Whitman W.B."/>
            <person name="Woyke T."/>
            <person name="Klenk H.P."/>
            <person name="Zhou Y."/>
            <person name="Lilburn T.G."/>
            <person name="Beck B.J."/>
            <person name="De Vos P."/>
            <person name="Vandamme P."/>
            <person name="Eisen J.A."/>
            <person name="Garrity G."/>
            <person name="Hugenholtz P."/>
            <person name="Kyrpides N.C."/>
        </authorList>
    </citation>
    <scope>NUCLEOTIDE SEQUENCE [LARGE SCALE GENOMIC DNA]</scope>
    <source>
        <strain evidence="1 2">VKM Ac-2572</strain>
    </source>
</reference>
<evidence type="ECO:0000313" key="2">
    <source>
        <dbReference type="Proteomes" id="UP000294508"/>
    </source>
</evidence>
<dbReference type="Gene3D" id="3.40.190.10">
    <property type="entry name" value="Periplasmic binding protein-like II"/>
    <property type="match status" value="1"/>
</dbReference>
<dbReference type="AlphaFoldDB" id="A0A4R2H1Z1"/>
<dbReference type="OrthoDB" id="3805543at2"/>
<sequence>MKLELGVRHWDHVIPLALGDVPGPAVTRLETTPDLWSSPEYDGGETSFSRYVRARAAGDDRVVALPVFLMRGFRHRCIIVRRDSTAETAADLKGARIGLTGWPDSGNTWTRAILAEAGVGIHDADWQVGPLTSAHPVVDRIGGVAVGNNIRHTKDGARLVDLLQDKELDAVMSPFMPPGFHDEDSPFRPLFRDTRAEEREYYRRHGFIPGIHLLALRKEVLDARPEIAQQLTDLFEQAKQLSFQRRNKLMDVTPWHNEEVGITTKVFGSDWMPYGVSPDRRMVAAFQDELVAQELLAHPVPDGDLFPYQIDPLEKTA</sequence>